<dbReference type="AlphaFoldDB" id="A0AAN8S751"/>
<proteinExistence type="predicted"/>
<comment type="caution">
    <text evidence="1">The sequence shown here is derived from an EMBL/GenBank/DDBJ whole genome shotgun (WGS) entry which is preliminary data.</text>
</comment>
<evidence type="ECO:0000313" key="1">
    <source>
        <dbReference type="EMBL" id="KAK6636581.1"/>
    </source>
</evidence>
<reference evidence="1 2" key="1">
    <citation type="submission" date="2023-10" db="EMBL/GenBank/DDBJ databases">
        <title>Genomes of two closely related lineages of the louse Polyplax serrata with different host specificities.</title>
        <authorList>
            <person name="Martinu J."/>
            <person name="Tarabai H."/>
            <person name="Stefka J."/>
            <person name="Hypsa V."/>
        </authorList>
    </citation>
    <scope>NUCLEOTIDE SEQUENCE [LARGE SCALE GENOMIC DNA]</scope>
    <source>
        <strain evidence="1">HR10_N</strain>
    </source>
</reference>
<organism evidence="1 2">
    <name type="scientific">Polyplax serrata</name>
    <name type="common">Common mouse louse</name>
    <dbReference type="NCBI Taxonomy" id="468196"/>
    <lineage>
        <taxon>Eukaryota</taxon>
        <taxon>Metazoa</taxon>
        <taxon>Ecdysozoa</taxon>
        <taxon>Arthropoda</taxon>
        <taxon>Hexapoda</taxon>
        <taxon>Insecta</taxon>
        <taxon>Pterygota</taxon>
        <taxon>Neoptera</taxon>
        <taxon>Paraneoptera</taxon>
        <taxon>Psocodea</taxon>
        <taxon>Troctomorpha</taxon>
        <taxon>Phthiraptera</taxon>
        <taxon>Anoplura</taxon>
        <taxon>Polyplacidae</taxon>
        <taxon>Polyplax</taxon>
    </lineage>
</organism>
<name>A0AAN8S751_POLSC</name>
<sequence>MAAAIAVLTFPANVQEFRVSRSRSSSSYREDLSPELSLRVSCTCYYLRTYGELRREGSYVA</sequence>
<accession>A0AAN8S751</accession>
<protein>
    <submittedName>
        <fullName evidence="1">Uncharacterized protein</fullName>
    </submittedName>
</protein>
<dbReference type="Proteomes" id="UP001372834">
    <property type="component" value="Unassembled WGS sequence"/>
</dbReference>
<evidence type="ECO:0000313" key="2">
    <source>
        <dbReference type="Proteomes" id="UP001372834"/>
    </source>
</evidence>
<dbReference type="EMBL" id="JAWJWE010000004">
    <property type="protein sequence ID" value="KAK6636581.1"/>
    <property type="molecule type" value="Genomic_DNA"/>
</dbReference>
<gene>
    <name evidence="1" type="ORF">RUM43_010243</name>
</gene>